<name>A0A059NYK0_9BACI</name>
<dbReference type="SUPFAM" id="SSF161187">
    <property type="entry name" value="YfgJ-like"/>
    <property type="match status" value="1"/>
</dbReference>
<comment type="caution">
    <text evidence="1">The sequence shown here is derived from an EMBL/GenBank/DDBJ whole genome shotgun (WGS) entry which is preliminary data.</text>
</comment>
<dbReference type="AlphaFoldDB" id="A0A059NYK0"/>
<evidence type="ECO:0000313" key="2">
    <source>
        <dbReference type="Proteomes" id="UP000028868"/>
    </source>
</evidence>
<reference evidence="1 2" key="2">
    <citation type="submission" date="2014-05" db="EMBL/GenBank/DDBJ databases">
        <title>Draft genome sequence of Halobacillus karajensis HK-03.</title>
        <authorList>
            <person name="Khelaifia S."/>
            <person name="Croce O."/>
            <person name="Lagier J.C."/>
            <person name="Raoult D."/>
        </authorList>
    </citation>
    <scope>NUCLEOTIDE SEQUENCE [LARGE SCALE GENOMIC DNA]</scope>
    <source>
        <strain evidence="1 2">HD-03</strain>
    </source>
</reference>
<proteinExistence type="predicted"/>
<organism evidence="1 2">
    <name type="scientific">Halobacillus karajensis</name>
    <dbReference type="NCBI Taxonomy" id="195088"/>
    <lineage>
        <taxon>Bacteria</taxon>
        <taxon>Bacillati</taxon>
        <taxon>Bacillota</taxon>
        <taxon>Bacilli</taxon>
        <taxon>Bacillales</taxon>
        <taxon>Bacillaceae</taxon>
        <taxon>Halobacillus</taxon>
    </lineage>
</organism>
<dbReference type="RefSeq" id="WP_156036652.1">
    <property type="nucleotide sequence ID" value="NZ_CCDI010000001.1"/>
</dbReference>
<keyword evidence="2" id="KW-1185">Reference proteome</keyword>
<accession>A0A059NYK0</accession>
<evidence type="ECO:0000313" key="1">
    <source>
        <dbReference type="EMBL" id="CDQ22557.1"/>
    </source>
</evidence>
<reference evidence="2" key="1">
    <citation type="submission" date="2014-03" db="EMBL/GenBank/DDBJ databases">
        <authorList>
            <person name="Urmite Genomes U."/>
        </authorList>
    </citation>
    <scope>NUCLEOTIDE SEQUENCE [LARGE SCALE GENOMIC DNA]</scope>
    <source>
        <strain evidence="2">HD-03</strain>
    </source>
</reference>
<sequence>MSFTMKCNECDHEFTYKDGMITLYGCDDNFGISTDYYGQSEMMCPKCDHGIEFDK</sequence>
<dbReference type="EMBL" id="CCDI010000001">
    <property type="protein sequence ID" value="CDQ22557.1"/>
    <property type="molecule type" value="Genomic_DNA"/>
</dbReference>
<dbReference type="Proteomes" id="UP000028868">
    <property type="component" value="Unassembled WGS sequence"/>
</dbReference>
<gene>
    <name evidence="1" type="ORF">BN983_00770</name>
</gene>
<protein>
    <submittedName>
        <fullName evidence="1">Uncharacterized protein</fullName>
    </submittedName>
</protein>